<dbReference type="CDD" id="cd11010">
    <property type="entry name" value="S1-P1_nuclease"/>
    <property type="match status" value="1"/>
</dbReference>
<feature type="chain" id="PRO_5016798507" evidence="8">
    <location>
        <begin position="28"/>
        <end position="306"/>
    </location>
</feature>
<dbReference type="OrthoDB" id="267579at2"/>
<dbReference type="GO" id="GO:0006308">
    <property type="term" value="P:DNA catabolic process"/>
    <property type="evidence" value="ECO:0007669"/>
    <property type="project" value="InterPro"/>
</dbReference>
<gene>
    <name evidence="9" type="ORF">D0Y50_18380</name>
</gene>
<dbReference type="Gene3D" id="1.10.575.10">
    <property type="entry name" value="P1 Nuclease"/>
    <property type="match status" value="1"/>
</dbReference>
<evidence type="ECO:0000256" key="4">
    <source>
        <dbReference type="ARBA" id="ARBA00022801"/>
    </source>
</evidence>
<keyword evidence="6" id="KW-0325">Glycoprotein</keyword>
<keyword evidence="5" id="KW-1015">Disulfide bond</keyword>
<evidence type="ECO:0000256" key="5">
    <source>
        <dbReference type="ARBA" id="ARBA00023157"/>
    </source>
</evidence>
<protein>
    <submittedName>
        <fullName evidence="9">S1/P1 Nuclease</fullName>
    </submittedName>
</protein>
<evidence type="ECO:0000256" key="6">
    <source>
        <dbReference type="ARBA" id="ARBA00023180"/>
    </source>
</evidence>
<dbReference type="InterPro" id="IPR003154">
    <property type="entry name" value="S1/P1nuclease"/>
</dbReference>
<name>A0A346NRI8_9ALTE</name>
<sequence length="306" mass="33878">MHVSAKNSIKLAACLLTGMLTSLPALGWGQTGHRVTGAIAQRYLSPNAASAIAELLPNETLAEASTYADEMRSNPAPYWQKTSPPFHYVTVPKGKHYHQVGAPEEGDAVTALAAFTDTLKSPQASRQDKQLALRFVVHIIGDLHQPLHAGNGTDRGGNDLKVRFFWEDSNLHRVWDSQMLAQRELSFTEWTDWLDAKITADQISQWSSTDPQTWIAESTKLRDKVYPEDANDMSYDYLYAHLPQAKTRLQQAGIRLAQYLNSVFAPAQVTPQPAQATPQKVPPKNKKPAKQPKETKSATALPDPQS</sequence>
<feature type="compositionally biased region" description="Low complexity" evidence="7">
    <location>
        <begin position="270"/>
        <end position="279"/>
    </location>
</feature>
<dbReference type="GO" id="GO:0003676">
    <property type="term" value="F:nucleic acid binding"/>
    <property type="evidence" value="ECO:0007669"/>
    <property type="project" value="InterPro"/>
</dbReference>
<dbReference type="InterPro" id="IPR008947">
    <property type="entry name" value="PLipase_C/P1_nuclease_dom_sf"/>
</dbReference>
<feature type="signal peptide" evidence="8">
    <location>
        <begin position="1"/>
        <end position="27"/>
    </location>
</feature>
<evidence type="ECO:0000313" key="9">
    <source>
        <dbReference type="EMBL" id="AXR08145.1"/>
    </source>
</evidence>
<dbReference type="KEGG" id="salm:D0Y50_18380"/>
<dbReference type="AlphaFoldDB" id="A0A346NRI8"/>
<feature type="region of interest" description="Disordered" evidence="7">
    <location>
        <begin position="270"/>
        <end position="306"/>
    </location>
</feature>
<evidence type="ECO:0000256" key="1">
    <source>
        <dbReference type="ARBA" id="ARBA00022722"/>
    </source>
</evidence>
<evidence type="ECO:0000256" key="2">
    <source>
        <dbReference type="ARBA" id="ARBA00022723"/>
    </source>
</evidence>
<keyword evidence="4" id="KW-0378">Hydrolase</keyword>
<keyword evidence="2" id="KW-0479">Metal-binding</keyword>
<dbReference type="SUPFAM" id="SSF48537">
    <property type="entry name" value="Phospholipase C/P1 nuclease"/>
    <property type="match status" value="1"/>
</dbReference>
<evidence type="ECO:0000256" key="7">
    <source>
        <dbReference type="SAM" id="MobiDB-lite"/>
    </source>
</evidence>
<evidence type="ECO:0000256" key="3">
    <source>
        <dbReference type="ARBA" id="ARBA00022759"/>
    </source>
</evidence>
<dbReference type="GO" id="GO:0004519">
    <property type="term" value="F:endonuclease activity"/>
    <property type="evidence" value="ECO:0007669"/>
    <property type="project" value="UniProtKB-KW"/>
</dbReference>
<organism evidence="9 10">
    <name type="scientific">Salinimonas sediminis</name>
    <dbReference type="NCBI Taxonomy" id="2303538"/>
    <lineage>
        <taxon>Bacteria</taxon>
        <taxon>Pseudomonadati</taxon>
        <taxon>Pseudomonadota</taxon>
        <taxon>Gammaproteobacteria</taxon>
        <taxon>Alteromonadales</taxon>
        <taxon>Alteromonadaceae</taxon>
        <taxon>Alteromonas/Salinimonas group</taxon>
        <taxon>Salinimonas</taxon>
    </lineage>
</organism>
<dbReference type="GO" id="GO:0016788">
    <property type="term" value="F:hydrolase activity, acting on ester bonds"/>
    <property type="evidence" value="ECO:0007669"/>
    <property type="project" value="InterPro"/>
</dbReference>
<keyword evidence="10" id="KW-1185">Reference proteome</keyword>
<reference evidence="9 10" key="1">
    <citation type="submission" date="2018-08" db="EMBL/GenBank/DDBJ databases">
        <title>Salinimonas sediminis sp. nov., a piezophilic bacterium isolated from a deep-sea sediment sample from the New Britain Trench.</title>
        <authorList>
            <person name="Cao J."/>
        </authorList>
    </citation>
    <scope>NUCLEOTIDE SEQUENCE [LARGE SCALE GENOMIC DNA]</scope>
    <source>
        <strain evidence="9 10">N102</strain>
    </source>
</reference>
<evidence type="ECO:0000256" key="8">
    <source>
        <dbReference type="SAM" id="SignalP"/>
    </source>
</evidence>
<dbReference type="EMBL" id="CP031769">
    <property type="protein sequence ID" value="AXR08145.1"/>
    <property type="molecule type" value="Genomic_DNA"/>
</dbReference>
<dbReference type="Pfam" id="PF02265">
    <property type="entry name" value="S1-P1_nuclease"/>
    <property type="match status" value="1"/>
</dbReference>
<evidence type="ECO:0000313" key="10">
    <source>
        <dbReference type="Proteomes" id="UP000262073"/>
    </source>
</evidence>
<dbReference type="GO" id="GO:0046872">
    <property type="term" value="F:metal ion binding"/>
    <property type="evidence" value="ECO:0007669"/>
    <property type="project" value="UniProtKB-KW"/>
</dbReference>
<accession>A0A346NRI8</accession>
<proteinExistence type="predicted"/>
<keyword evidence="1" id="KW-0540">Nuclease</keyword>
<keyword evidence="8" id="KW-0732">Signal</keyword>
<dbReference type="PANTHER" id="PTHR33146:SF26">
    <property type="entry name" value="ENDONUCLEASE 4"/>
    <property type="match status" value="1"/>
</dbReference>
<keyword evidence="3" id="KW-0255">Endonuclease</keyword>
<dbReference type="PANTHER" id="PTHR33146">
    <property type="entry name" value="ENDONUCLEASE 4"/>
    <property type="match status" value="1"/>
</dbReference>
<dbReference type="Proteomes" id="UP000262073">
    <property type="component" value="Chromosome"/>
</dbReference>